<sequence length="82" mass="9011">MTKAIIIISNGTNGYRTERNSISILAASPSSFVHQITKRTRVHFPSKGSDTNSSGSHVVRKAGKLLDLLHTATTIIHQRHFT</sequence>
<name>A0A1D1V005_RAMVA</name>
<evidence type="ECO:0000313" key="1">
    <source>
        <dbReference type="EMBL" id="GAU92033.1"/>
    </source>
</evidence>
<evidence type="ECO:0000313" key="2">
    <source>
        <dbReference type="Proteomes" id="UP000186922"/>
    </source>
</evidence>
<reference evidence="1 2" key="1">
    <citation type="journal article" date="2016" name="Nat. Commun.">
        <title>Extremotolerant tardigrade genome and improved radiotolerance of human cultured cells by tardigrade-unique protein.</title>
        <authorList>
            <person name="Hashimoto T."/>
            <person name="Horikawa D.D."/>
            <person name="Saito Y."/>
            <person name="Kuwahara H."/>
            <person name="Kozuka-Hata H."/>
            <person name="Shin-I T."/>
            <person name="Minakuchi Y."/>
            <person name="Ohishi K."/>
            <person name="Motoyama A."/>
            <person name="Aizu T."/>
            <person name="Enomoto A."/>
            <person name="Kondo K."/>
            <person name="Tanaka S."/>
            <person name="Hara Y."/>
            <person name="Koshikawa S."/>
            <person name="Sagara H."/>
            <person name="Miura T."/>
            <person name="Yokobori S."/>
            <person name="Miyagawa K."/>
            <person name="Suzuki Y."/>
            <person name="Kubo T."/>
            <person name="Oyama M."/>
            <person name="Kohara Y."/>
            <person name="Fujiyama A."/>
            <person name="Arakawa K."/>
            <person name="Katayama T."/>
            <person name="Toyoda A."/>
            <person name="Kunieda T."/>
        </authorList>
    </citation>
    <scope>NUCLEOTIDE SEQUENCE [LARGE SCALE GENOMIC DNA]</scope>
    <source>
        <strain evidence="1 2">YOKOZUNA-1</strain>
    </source>
</reference>
<keyword evidence="2" id="KW-1185">Reference proteome</keyword>
<dbReference type="AlphaFoldDB" id="A0A1D1V005"/>
<dbReference type="EMBL" id="BDGG01000002">
    <property type="protein sequence ID" value="GAU92033.1"/>
    <property type="molecule type" value="Genomic_DNA"/>
</dbReference>
<organism evidence="1 2">
    <name type="scientific">Ramazzottius varieornatus</name>
    <name type="common">Water bear</name>
    <name type="synonym">Tardigrade</name>
    <dbReference type="NCBI Taxonomy" id="947166"/>
    <lineage>
        <taxon>Eukaryota</taxon>
        <taxon>Metazoa</taxon>
        <taxon>Ecdysozoa</taxon>
        <taxon>Tardigrada</taxon>
        <taxon>Eutardigrada</taxon>
        <taxon>Parachela</taxon>
        <taxon>Hypsibioidea</taxon>
        <taxon>Ramazzottiidae</taxon>
        <taxon>Ramazzottius</taxon>
    </lineage>
</organism>
<gene>
    <name evidence="1" type="primary">RvY_04182-1</name>
    <name evidence="1" type="synonym">RvY_04182.1</name>
    <name evidence="1" type="ORF">RvY_04182</name>
</gene>
<dbReference type="Proteomes" id="UP000186922">
    <property type="component" value="Unassembled WGS sequence"/>
</dbReference>
<protein>
    <submittedName>
        <fullName evidence="1">Uncharacterized protein</fullName>
    </submittedName>
</protein>
<comment type="caution">
    <text evidence="1">The sequence shown here is derived from an EMBL/GenBank/DDBJ whole genome shotgun (WGS) entry which is preliminary data.</text>
</comment>
<proteinExistence type="predicted"/>
<accession>A0A1D1V005</accession>